<dbReference type="RefSeq" id="WP_076349878.1">
    <property type="nucleotide sequence ID" value="NZ_CP019082.1"/>
</dbReference>
<organism evidence="2 3">
    <name type="scientific">Paludisphaera borealis</name>
    <dbReference type="NCBI Taxonomy" id="1387353"/>
    <lineage>
        <taxon>Bacteria</taxon>
        <taxon>Pseudomonadati</taxon>
        <taxon>Planctomycetota</taxon>
        <taxon>Planctomycetia</taxon>
        <taxon>Isosphaerales</taxon>
        <taxon>Isosphaeraceae</taxon>
        <taxon>Paludisphaera</taxon>
    </lineage>
</organism>
<dbReference type="AlphaFoldDB" id="A0A1U7CX71"/>
<dbReference type="EMBL" id="CP019082">
    <property type="protein sequence ID" value="APW63544.1"/>
    <property type="molecule type" value="Genomic_DNA"/>
</dbReference>
<evidence type="ECO:0000256" key="1">
    <source>
        <dbReference type="SAM" id="MobiDB-lite"/>
    </source>
</evidence>
<keyword evidence="3" id="KW-1185">Reference proteome</keyword>
<dbReference type="Proteomes" id="UP000186309">
    <property type="component" value="Chromosome"/>
</dbReference>
<protein>
    <submittedName>
        <fullName evidence="2">Uncharacterized protein</fullName>
    </submittedName>
</protein>
<accession>A0A1U7CX71</accession>
<gene>
    <name evidence="2" type="ORF">BSF38_05116</name>
</gene>
<dbReference type="STRING" id="1387353.BSF38_05116"/>
<feature type="region of interest" description="Disordered" evidence="1">
    <location>
        <begin position="421"/>
        <end position="448"/>
    </location>
</feature>
<proteinExistence type="predicted"/>
<evidence type="ECO:0000313" key="3">
    <source>
        <dbReference type="Proteomes" id="UP000186309"/>
    </source>
</evidence>
<reference evidence="3" key="1">
    <citation type="submission" date="2016-12" db="EMBL/GenBank/DDBJ databases">
        <title>Comparative genomics of four Isosphaeraceae planctomycetes: a common pool of plasmids and glycoside hydrolase genes.</title>
        <authorList>
            <person name="Ivanova A."/>
        </authorList>
    </citation>
    <scope>NUCLEOTIDE SEQUENCE [LARGE SCALE GENOMIC DNA]</scope>
    <source>
        <strain evidence="3">PX4</strain>
    </source>
</reference>
<sequence>MSTIKSVDIAAGLDPSGIVSGVAKANAALGQLGGAPLNNIITKAIAASNAIGTIGAKPVVIKVDALGLTKLDQQFNKIKDNIALQQAMVGKSSNWSGIEQAKIDFGRRNARVQDPWQRGANQVAFNNRVGEASAAAQGLDDQLEARRALEAATKKQLDDEKSVLNTVQSLKREYDQLRMTKDQILASDLASRGATQAQIDQAVKLRLATDELAKQKSLTEDIARFTREAAEAGTKRRGPAASRVDALRARARDMYGDNLPDEVSSGLDGADKTAAALDKRKKNMGFAMLTLGRGVQDFSAAGLMGITNNVEGMGVAMGMSAGAAGALTLGIVGLQVAMPIIKSQSAELADRYMPNLAAGFYDVNKSVKEFLYTSNKGSTTYLKGQVKELSTEFDRLNEKSSIRDFSAYTKSRNDFYNSSRNLNKRESAEQSYQDKVSDPRSRAELLNSSGFSDRSSYLNARINGEDAQKLGEVGVDRRAVMEAEAKAARATALLNSDKFRQDDTTAALHGTNAMANRQTETAALRAAADGASAEATKLRKQITDDEALVSDALKGDLEAIGKLREKIVANTTMSKADKTRWEQALKTAADPVALLRENDKTTREQNAPAQTFGAENRTREMQAEVGIVDGLLSANIKLKDIEFERALGVEKSKMAYNSVTKAVIEQYEVESRRGRAQGAELQGRGKLESLREEADYQAKLAVSGINLNSIAERRAQIDETYRKNLADGMSQQLAGELRLVAIAKDEVEHRRKINDELKRGAVDLANPGLSGSVADILKRRKMGEITGDQAGALYDQAQQGQKNDRQVGRVNDIRSAAKSAYDDTRTMAENQTQNLTKLAMAKQLGFLDQNTFDRSIRKTARDNVATGDIGAVDATSTEAYSIFAKQGNESSQVWSNIESLTKESNKILAQIAANGALAQAKQINDNLISSGADAQASDGQLYPNTW</sequence>
<evidence type="ECO:0000313" key="2">
    <source>
        <dbReference type="EMBL" id="APW63544.1"/>
    </source>
</evidence>
<dbReference type="KEGG" id="pbor:BSF38_05116"/>
<name>A0A1U7CX71_9BACT</name>